<accession>A0A402BLA4</accession>
<keyword evidence="2" id="KW-1185">Reference proteome</keyword>
<proteinExistence type="predicted"/>
<sequence length="57" mass="6520">MTIYAVFINWKKGVEETLNEYYESIMLGTVVAKMPPMPSIVGPKPFSAKQSRLMWLP</sequence>
<organism evidence="1 2">
    <name type="scientific">Dictyobacter alpinus</name>
    <dbReference type="NCBI Taxonomy" id="2014873"/>
    <lineage>
        <taxon>Bacteria</taxon>
        <taxon>Bacillati</taxon>
        <taxon>Chloroflexota</taxon>
        <taxon>Ktedonobacteria</taxon>
        <taxon>Ktedonobacterales</taxon>
        <taxon>Dictyobacteraceae</taxon>
        <taxon>Dictyobacter</taxon>
    </lineage>
</organism>
<evidence type="ECO:0000313" key="2">
    <source>
        <dbReference type="Proteomes" id="UP000287171"/>
    </source>
</evidence>
<name>A0A402BLA4_9CHLR</name>
<dbReference type="EMBL" id="BIFT01000003">
    <property type="protein sequence ID" value="GCE32143.1"/>
    <property type="molecule type" value="Genomic_DNA"/>
</dbReference>
<dbReference type="AlphaFoldDB" id="A0A402BLA4"/>
<evidence type="ECO:0000313" key="1">
    <source>
        <dbReference type="EMBL" id="GCE32143.1"/>
    </source>
</evidence>
<gene>
    <name evidence="1" type="ORF">KDA_76270</name>
</gene>
<dbReference type="Proteomes" id="UP000287171">
    <property type="component" value="Unassembled WGS sequence"/>
</dbReference>
<reference evidence="2" key="1">
    <citation type="submission" date="2018-12" db="EMBL/GenBank/DDBJ databases">
        <title>Tengunoibacter tsumagoiensis gen. nov., sp. nov., Dictyobacter kobayashii sp. nov., D. alpinus sp. nov., and D. joshuensis sp. nov. and description of Dictyobacteraceae fam. nov. within the order Ktedonobacterales isolated from Tengu-no-mugimeshi.</title>
        <authorList>
            <person name="Wang C.M."/>
            <person name="Zheng Y."/>
            <person name="Sakai Y."/>
            <person name="Toyoda A."/>
            <person name="Minakuchi Y."/>
            <person name="Abe K."/>
            <person name="Yokota A."/>
            <person name="Yabe S."/>
        </authorList>
    </citation>
    <scope>NUCLEOTIDE SEQUENCE [LARGE SCALE GENOMIC DNA]</scope>
    <source>
        <strain evidence="2">Uno16</strain>
    </source>
</reference>
<comment type="caution">
    <text evidence="1">The sequence shown here is derived from an EMBL/GenBank/DDBJ whole genome shotgun (WGS) entry which is preliminary data.</text>
</comment>
<protein>
    <submittedName>
        <fullName evidence="1">Uncharacterized protein</fullName>
    </submittedName>
</protein>